<reference evidence="12 13" key="1">
    <citation type="submission" date="2019-07" db="EMBL/GenBank/DDBJ databases">
        <title>Whole genome shotgun sequence of Acetobacter nitrogenifigens NBRC 105050.</title>
        <authorList>
            <person name="Hosoyama A."/>
            <person name="Uohara A."/>
            <person name="Ohji S."/>
            <person name="Ichikawa N."/>
        </authorList>
    </citation>
    <scope>NUCLEOTIDE SEQUENCE [LARGE SCALE GENOMIC DNA]</scope>
    <source>
        <strain evidence="12 13">NBRC 105050</strain>
    </source>
</reference>
<evidence type="ECO:0000256" key="8">
    <source>
        <dbReference type="ARBA" id="ARBA00023235"/>
    </source>
</evidence>
<dbReference type="InterPro" id="IPR005886">
    <property type="entry name" value="UDP_G4E"/>
</dbReference>
<dbReference type="SUPFAM" id="SSF51735">
    <property type="entry name" value="NAD(P)-binding Rossmann-fold domains"/>
    <property type="match status" value="1"/>
</dbReference>
<comment type="subunit">
    <text evidence="10">Homodimer.</text>
</comment>
<evidence type="ECO:0000256" key="1">
    <source>
        <dbReference type="ARBA" id="ARBA00000083"/>
    </source>
</evidence>
<evidence type="ECO:0000256" key="6">
    <source>
        <dbReference type="ARBA" id="ARBA00018569"/>
    </source>
</evidence>
<feature type="domain" description="NAD-dependent epimerase/dehydratase" evidence="11">
    <location>
        <begin position="7"/>
        <end position="253"/>
    </location>
</feature>
<gene>
    <name evidence="12" type="primary">galE</name>
    <name evidence="12" type="ORF">ANI02nite_27640</name>
</gene>
<dbReference type="PANTHER" id="PTHR43725:SF53">
    <property type="entry name" value="UDP-ARABINOSE 4-EPIMERASE 1"/>
    <property type="match status" value="1"/>
</dbReference>
<dbReference type="STRING" id="1120919.GCA_000429165_02961"/>
<comment type="cofactor">
    <cofactor evidence="2 10">
        <name>NAD(+)</name>
        <dbReference type="ChEBI" id="CHEBI:57540"/>
    </cofactor>
</comment>
<comment type="caution">
    <text evidence="12">The sequence shown here is derived from an EMBL/GenBank/DDBJ whole genome shotgun (WGS) entry which is preliminary data.</text>
</comment>
<evidence type="ECO:0000256" key="3">
    <source>
        <dbReference type="ARBA" id="ARBA00004947"/>
    </source>
</evidence>
<dbReference type="EMBL" id="BJYF01000022">
    <property type="protein sequence ID" value="GEN60880.1"/>
    <property type="molecule type" value="Genomic_DNA"/>
</dbReference>
<dbReference type="OrthoDB" id="9801785at2"/>
<dbReference type="RefSeq" id="WP_026398543.1">
    <property type="nucleotide sequence ID" value="NZ_AUBI01000013.1"/>
</dbReference>
<comment type="catalytic activity">
    <reaction evidence="1 10">
        <text>UDP-alpha-D-glucose = UDP-alpha-D-galactose</text>
        <dbReference type="Rhea" id="RHEA:22168"/>
        <dbReference type="ChEBI" id="CHEBI:58885"/>
        <dbReference type="ChEBI" id="CHEBI:66914"/>
        <dbReference type="EC" id="5.1.3.2"/>
    </reaction>
</comment>
<comment type="pathway">
    <text evidence="3 10">Carbohydrate metabolism; galactose metabolism.</text>
</comment>
<sequence>MTPSRFLVTGGAGYVGSHVVLALLDAGHEVVVFDSLRTGHRAAVPPQVRFVHGDLADLPLLDSVLADGPWDGVLHFAALSLVGESMAQPLMYMSANGALGFNLIDACVRHGVKRFVFSSTAALFGSAGDAPIDENTNIDPGSPYGESKLVVERALYWADKIHGLRSACLRYFNAAGSDPLGRAGEDHRPETHLIPLVIDAALGRRDALTLFGQDYPTPDGSCIRDYIHVSDLAQAHLAVLPLLKERSVTFNVGTGRGASNLEVIRSVERVSGLTVPWNLGARRPGDPASLVASPALLMRETGWRPEYTELDKTVATALAWRQDHPVGYGDE</sequence>
<evidence type="ECO:0000256" key="9">
    <source>
        <dbReference type="ARBA" id="ARBA00023277"/>
    </source>
</evidence>
<name>A0A511XD53_9PROT</name>
<evidence type="ECO:0000256" key="2">
    <source>
        <dbReference type="ARBA" id="ARBA00001911"/>
    </source>
</evidence>
<accession>A0A511XD53</accession>
<evidence type="ECO:0000256" key="5">
    <source>
        <dbReference type="ARBA" id="ARBA00013189"/>
    </source>
</evidence>
<evidence type="ECO:0000256" key="7">
    <source>
        <dbReference type="ARBA" id="ARBA00023027"/>
    </source>
</evidence>
<evidence type="ECO:0000256" key="4">
    <source>
        <dbReference type="ARBA" id="ARBA00007637"/>
    </source>
</evidence>
<comment type="similarity">
    <text evidence="4 10">Belongs to the NAD(P)-dependent epimerase/dehydratase family.</text>
</comment>
<dbReference type="AlphaFoldDB" id="A0A511XD53"/>
<keyword evidence="9 10" id="KW-0119">Carbohydrate metabolism</keyword>
<dbReference type="InterPro" id="IPR001509">
    <property type="entry name" value="Epimerase_deHydtase"/>
</dbReference>
<dbReference type="Proteomes" id="UP000321635">
    <property type="component" value="Unassembled WGS sequence"/>
</dbReference>
<keyword evidence="8 10" id="KW-0413">Isomerase</keyword>
<dbReference type="Gene3D" id="3.90.25.10">
    <property type="entry name" value="UDP-galactose 4-epimerase, domain 1"/>
    <property type="match status" value="1"/>
</dbReference>
<dbReference type="EC" id="5.1.3.2" evidence="5 10"/>
<keyword evidence="7 10" id="KW-0520">NAD</keyword>
<organism evidence="12 13">
    <name type="scientific">Acetobacter nitrogenifigens DSM 23921 = NBRC 105050</name>
    <dbReference type="NCBI Taxonomy" id="1120919"/>
    <lineage>
        <taxon>Bacteria</taxon>
        <taxon>Pseudomonadati</taxon>
        <taxon>Pseudomonadota</taxon>
        <taxon>Alphaproteobacteria</taxon>
        <taxon>Acetobacterales</taxon>
        <taxon>Acetobacteraceae</taxon>
        <taxon>Acetobacter</taxon>
    </lineage>
</organism>
<dbReference type="PANTHER" id="PTHR43725">
    <property type="entry name" value="UDP-GLUCOSE 4-EPIMERASE"/>
    <property type="match status" value="1"/>
</dbReference>
<dbReference type="InterPro" id="IPR036291">
    <property type="entry name" value="NAD(P)-bd_dom_sf"/>
</dbReference>
<keyword evidence="13" id="KW-1185">Reference proteome</keyword>
<evidence type="ECO:0000256" key="10">
    <source>
        <dbReference type="RuleBase" id="RU366046"/>
    </source>
</evidence>
<dbReference type="Gene3D" id="3.40.50.720">
    <property type="entry name" value="NAD(P)-binding Rossmann-like Domain"/>
    <property type="match status" value="1"/>
</dbReference>
<dbReference type="Pfam" id="PF01370">
    <property type="entry name" value="Epimerase"/>
    <property type="match status" value="1"/>
</dbReference>
<dbReference type="CDD" id="cd05247">
    <property type="entry name" value="UDP_G4E_1_SDR_e"/>
    <property type="match status" value="1"/>
</dbReference>
<protein>
    <recommendedName>
        <fullName evidence="6 10">UDP-glucose 4-epimerase</fullName>
        <ecNumber evidence="5 10">5.1.3.2</ecNumber>
    </recommendedName>
</protein>
<dbReference type="GO" id="GO:0033499">
    <property type="term" value="P:galactose catabolic process via UDP-galactose, Leloir pathway"/>
    <property type="evidence" value="ECO:0007669"/>
    <property type="project" value="TreeGrafter"/>
</dbReference>
<evidence type="ECO:0000313" key="13">
    <source>
        <dbReference type="Proteomes" id="UP000321635"/>
    </source>
</evidence>
<proteinExistence type="inferred from homology"/>
<dbReference type="UniPathway" id="UPA00214"/>
<evidence type="ECO:0000259" key="11">
    <source>
        <dbReference type="Pfam" id="PF01370"/>
    </source>
</evidence>
<dbReference type="GO" id="GO:0003978">
    <property type="term" value="F:UDP-glucose 4-epimerase activity"/>
    <property type="evidence" value="ECO:0007669"/>
    <property type="project" value="UniProtKB-UniRule"/>
</dbReference>
<evidence type="ECO:0000313" key="12">
    <source>
        <dbReference type="EMBL" id="GEN60880.1"/>
    </source>
</evidence>
<dbReference type="NCBIfam" id="TIGR01179">
    <property type="entry name" value="galE"/>
    <property type="match status" value="1"/>
</dbReference>